<reference evidence="2 3" key="1">
    <citation type="submission" date="2018-06" db="EMBL/GenBank/DDBJ databases">
        <authorList>
            <consortium name="Pathogen Informatics"/>
            <person name="Doyle S."/>
        </authorList>
    </citation>
    <scope>NUCLEOTIDE SEQUENCE [LARGE SCALE GENOMIC DNA]</scope>
    <source>
        <strain evidence="2 3">NCTC9140</strain>
    </source>
</reference>
<dbReference type="Proteomes" id="UP000254938">
    <property type="component" value="Unassembled WGS sequence"/>
</dbReference>
<gene>
    <name evidence="2" type="ORF">NCTC9140_03339</name>
</gene>
<keyword evidence="1" id="KW-0472">Membrane</keyword>
<proteinExistence type="predicted"/>
<keyword evidence="1" id="KW-1133">Transmembrane helix</keyword>
<organism evidence="2 3">
    <name type="scientific">Klebsiella pneumoniae</name>
    <dbReference type="NCBI Taxonomy" id="573"/>
    <lineage>
        <taxon>Bacteria</taxon>
        <taxon>Pseudomonadati</taxon>
        <taxon>Pseudomonadota</taxon>
        <taxon>Gammaproteobacteria</taxon>
        <taxon>Enterobacterales</taxon>
        <taxon>Enterobacteriaceae</taxon>
        <taxon>Klebsiella/Raoultella group</taxon>
        <taxon>Klebsiella</taxon>
        <taxon>Klebsiella pneumoniae complex</taxon>
    </lineage>
</organism>
<accession>A0A377TUA2</accession>
<sequence>MHFTGFGRPGDFGRLFGGAFREQAIEIAAVAFLFANLLAIAFTSMRIAGEVLNSR</sequence>
<evidence type="ECO:0000256" key="1">
    <source>
        <dbReference type="SAM" id="Phobius"/>
    </source>
</evidence>
<keyword evidence="1" id="KW-0812">Transmembrane</keyword>
<evidence type="ECO:0000313" key="2">
    <source>
        <dbReference type="EMBL" id="STS81600.1"/>
    </source>
</evidence>
<protein>
    <submittedName>
        <fullName evidence="2">Uncharacterized protein</fullName>
    </submittedName>
</protein>
<feature type="transmembrane region" description="Helical" evidence="1">
    <location>
        <begin position="24"/>
        <end position="45"/>
    </location>
</feature>
<evidence type="ECO:0000313" key="3">
    <source>
        <dbReference type="Proteomes" id="UP000254938"/>
    </source>
</evidence>
<name>A0A377TUA2_KLEPN</name>
<dbReference type="EMBL" id="UGKQ01000007">
    <property type="protein sequence ID" value="STS81600.1"/>
    <property type="molecule type" value="Genomic_DNA"/>
</dbReference>
<dbReference type="AlphaFoldDB" id="A0A377TUA2"/>